<keyword evidence="7" id="KW-0808">Transferase</keyword>
<gene>
    <name evidence="14" type="ORF">TVAG_083480</name>
</gene>
<dbReference type="InParanoid" id="A2DM75"/>
<comment type="subcellular location">
    <subcellularLocation>
        <location evidence="2">Cytoplasm</location>
    </subcellularLocation>
    <subcellularLocation>
        <location evidence="1">Nucleus</location>
    </subcellularLocation>
</comment>
<protein>
    <recommendedName>
        <fullName evidence="5">N-alpha-acetyltransferase 40</fullName>
        <ecNumber evidence="4">2.3.1.257</ecNumber>
    </recommendedName>
</protein>
<evidence type="ECO:0000256" key="6">
    <source>
        <dbReference type="ARBA" id="ARBA00022490"/>
    </source>
</evidence>
<evidence type="ECO:0000256" key="2">
    <source>
        <dbReference type="ARBA" id="ARBA00004496"/>
    </source>
</evidence>
<dbReference type="KEGG" id="tva:5464003"/>
<keyword evidence="12" id="KW-0175">Coiled coil</keyword>
<feature type="domain" description="N-acetyltransferase" evidence="13">
    <location>
        <begin position="66"/>
        <end position="214"/>
    </location>
</feature>
<dbReference type="FunCoup" id="A2DM75">
    <property type="interactions" value="642"/>
</dbReference>
<keyword evidence="8" id="KW-0539">Nucleus</keyword>
<dbReference type="GO" id="GO:1990189">
    <property type="term" value="F:protein N-terminal-serine acetyltransferase activity"/>
    <property type="evidence" value="ECO:0000318"/>
    <property type="project" value="GO_Central"/>
</dbReference>
<dbReference type="PROSITE" id="PS51186">
    <property type="entry name" value="GNAT"/>
    <property type="match status" value="1"/>
</dbReference>
<keyword evidence="15" id="KW-1185">Reference proteome</keyword>
<evidence type="ECO:0000256" key="4">
    <source>
        <dbReference type="ARBA" id="ARBA00012950"/>
    </source>
</evidence>
<dbReference type="GO" id="GO:0005737">
    <property type="term" value="C:cytoplasm"/>
    <property type="evidence" value="ECO:0007669"/>
    <property type="project" value="UniProtKB-SubCell"/>
</dbReference>
<dbReference type="EC" id="2.3.1.257" evidence="4"/>
<dbReference type="PANTHER" id="PTHR20531:SF1">
    <property type="entry name" value="N-ALPHA-ACETYLTRANSFERASE 40"/>
    <property type="match status" value="1"/>
</dbReference>
<dbReference type="InterPro" id="IPR016181">
    <property type="entry name" value="Acyl_CoA_acyltransferase"/>
</dbReference>
<evidence type="ECO:0000256" key="7">
    <source>
        <dbReference type="ARBA" id="ARBA00022679"/>
    </source>
</evidence>
<evidence type="ECO:0000256" key="1">
    <source>
        <dbReference type="ARBA" id="ARBA00004123"/>
    </source>
</evidence>
<evidence type="ECO:0000256" key="3">
    <source>
        <dbReference type="ARBA" id="ARBA00008870"/>
    </source>
</evidence>
<proteinExistence type="inferred from homology"/>
<dbReference type="Pfam" id="PF00583">
    <property type="entry name" value="Acetyltransf_1"/>
    <property type="match status" value="1"/>
</dbReference>
<dbReference type="Proteomes" id="UP000001542">
    <property type="component" value="Unassembled WGS sequence"/>
</dbReference>
<comment type="catalytic activity">
    <reaction evidence="10">
        <text>N-terminal L-seryl-[histone H2A] + acetyl-CoA = N-terminal N(alpha)-acetyl-L-seryl-[histone H2A] + CoA + H(+)</text>
        <dbReference type="Rhea" id="RHEA:50600"/>
        <dbReference type="Rhea" id="RHEA-COMP:12742"/>
        <dbReference type="Rhea" id="RHEA-COMP:12744"/>
        <dbReference type="ChEBI" id="CHEBI:15378"/>
        <dbReference type="ChEBI" id="CHEBI:57287"/>
        <dbReference type="ChEBI" id="CHEBI:57288"/>
        <dbReference type="ChEBI" id="CHEBI:64738"/>
        <dbReference type="ChEBI" id="CHEBI:83690"/>
        <dbReference type="EC" id="2.3.1.257"/>
    </reaction>
</comment>
<comment type="similarity">
    <text evidence="3">Belongs to the acetyltransferase family. NAA40 subfamily.</text>
</comment>
<dbReference type="SUPFAM" id="SSF55729">
    <property type="entry name" value="Acyl-CoA N-acyltransferases (Nat)"/>
    <property type="match status" value="1"/>
</dbReference>
<accession>A2DM75</accession>
<dbReference type="SMR" id="A2DM75"/>
<reference evidence="14" key="2">
    <citation type="journal article" date="2007" name="Science">
        <title>Draft genome sequence of the sexually transmitted pathogen Trichomonas vaginalis.</title>
        <authorList>
            <person name="Carlton J.M."/>
            <person name="Hirt R.P."/>
            <person name="Silva J.C."/>
            <person name="Delcher A.L."/>
            <person name="Schatz M."/>
            <person name="Zhao Q."/>
            <person name="Wortman J.R."/>
            <person name="Bidwell S.L."/>
            <person name="Alsmark U.C.M."/>
            <person name="Besteiro S."/>
            <person name="Sicheritz-Ponten T."/>
            <person name="Noel C.J."/>
            <person name="Dacks J.B."/>
            <person name="Foster P.G."/>
            <person name="Simillion C."/>
            <person name="Van de Peer Y."/>
            <person name="Miranda-Saavedra D."/>
            <person name="Barton G.J."/>
            <person name="Westrop G.D."/>
            <person name="Mueller S."/>
            <person name="Dessi D."/>
            <person name="Fiori P.L."/>
            <person name="Ren Q."/>
            <person name="Paulsen I."/>
            <person name="Zhang H."/>
            <person name="Bastida-Corcuera F.D."/>
            <person name="Simoes-Barbosa A."/>
            <person name="Brown M.T."/>
            <person name="Hayes R.D."/>
            <person name="Mukherjee M."/>
            <person name="Okumura C.Y."/>
            <person name="Schneider R."/>
            <person name="Smith A.J."/>
            <person name="Vanacova S."/>
            <person name="Villalvazo M."/>
            <person name="Haas B.J."/>
            <person name="Pertea M."/>
            <person name="Feldblyum T.V."/>
            <person name="Utterback T.R."/>
            <person name="Shu C.L."/>
            <person name="Osoegawa K."/>
            <person name="de Jong P.J."/>
            <person name="Hrdy I."/>
            <person name="Horvathova L."/>
            <person name="Zubacova Z."/>
            <person name="Dolezal P."/>
            <person name="Malik S.B."/>
            <person name="Logsdon J.M. Jr."/>
            <person name="Henze K."/>
            <person name="Gupta A."/>
            <person name="Wang C.C."/>
            <person name="Dunne R.L."/>
            <person name="Upcroft J.A."/>
            <person name="Upcroft P."/>
            <person name="White O."/>
            <person name="Salzberg S.L."/>
            <person name="Tang P."/>
            <person name="Chiu C.-H."/>
            <person name="Lee Y.-S."/>
            <person name="Embley T.M."/>
            <person name="Coombs G.H."/>
            <person name="Mottram J.C."/>
            <person name="Tachezy J."/>
            <person name="Fraser-Liggett C.M."/>
            <person name="Johnson P.J."/>
        </authorList>
    </citation>
    <scope>NUCLEOTIDE SEQUENCE [LARGE SCALE GENOMIC DNA]</scope>
    <source>
        <strain evidence="14">G3</strain>
    </source>
</reference>
<evidence type="ECO:0000313" key="15">
    <source>
        <dbReference type="Proteomes" id="UP000001542"/>
    </source>
</evidence>
<dbReference type="PANTHER" id="PTHR20531">
    <property type="entry name" value="N-ALPHA-ACETYLTRANSFERASE 40"/>
    <property type="match status" value="1"/>
</dbReference>
<dbReference type="EMBL" id="DS113218">
    <property type="protein sequence ID" value="EAY18495.1"/>
    <property type="molecule type" value="Genomic_DNA"/>
</dbReference>
<evidence type="ECO:0000313" key="14">
    <source>
        <dbReference type="EMBL" id="EAY18495.1"/>
    </source>
</evidence>
<dbReference type="STRING" id="5722.A2DM75"/>
<evidence type="ECO:0000256" key="5">
    <source>
        <dbReference type="ARBA" id="ARBA00015043"/>
    </source>
</evidence>
<evidence type="ECO:0000256" key="12">
    <source>
        <dbReference type="SAM" id="Coils"/>
    </source>
</evidence>
<evidence type="ECO:0000256" key="8">
    <source>
        <dbReference type="ARBA" id="ARBA00023242"/>
    </source>
</evidence>
<keyword evidence="9" id="KW-0012">Acyltransferase</keyword>
<dbReference type="Gene3D" id="3.40.630.30">
    <property type="match status" value="1"/>
</dbReference>
<sequence length="219" mass="25702">MSNQNLTKSQLKKLKAKQETEAINAKRRAMREAEETEDLLAIIPMFKAYKKNGLDITVKSHKHAPEELKTWIFELTKSCMQNYYENGNGWDDKIKNTELFEDRARYLIAYDGEKPIGFVHFRFEYDQNEYILYFYEIHIEEAYRNKGLGKFLVQACEFIALKNKVELVMCTLFKENGGSVKFFAGLNYRPHPSSPEMIDPADGVEAYYQVLWKPLIKKQ</sequence>
<evidence type="ECO:0000256" key="10">
    <source>
        <dbReference type="ARBA" id="ARBA00047821"/>
    </source>
</evidence>
<organism evidence="14 15">
    <name type="scientific">Trichomonas vaginalis (strain ATCC PRA-98 / G3)</name>
    <dbReference type="NCBI Taxonomy" id="412133"/>
    <lineage>
        <taxon>Eukaryota</taxon>
        <taxon>Metamonada</taxon>
        <taxon>Parabasalia</taxon>
        <taxon>Trichomonadida</taxon>
        <taxon>Trichomonadidae</taxon>
        <taxon>Trichomonas</taxon>
    </lineage>
</organism>
<evidence type="ECO:0000256" key="11">
    <source>
        <dbReference type="ARBA" id="ARBA00049524"/>
    </source>
</evidence>
<dbReference type="InterPro" id="IPR039949">
    <property type="entry name" value="NAA40"/>
</dbReference>
<name>A2DM75_TRIV3</name>
<dbReference type="GO" id="GO:0043998">
    <property type="term" value="F:histone H2A acetyltransferase activity"/>
    <property type="evidence" value="ECO:0000318"/>
    <property type="project" value="GO_Central"/>
</dbReference>
<dbReference type="InterPro" id="IPR000182">
    <property type="entry name" value="GNAT_dom"/>
</dbReference>
<reference evidence="14" key="1">
    <citation type="submission" date="2006-10" db="EMBL/GenBank/DDBJ databases">
        <authorList>
            <person name="Amadeo P."/>
            <person name="Zhao Q."/>
            <person name="Wortman J."/>
            <person name="Fraser-Liggett C."/>
            <person name="Carlton J."/>
        </authorList>
    </citation>
    <scope>NUCLEOTIDE SEQUENCE</scope>
    <source>
        <strain evidence="14">G3</strain>
    </source>
</reference>
<dbReference type="OMA" id="AYLHYRF"/>
<comment type="catalytic activity">
    <reaction evidence="11">
        <text>N-terminal L-seryl-[histone H4] + acetyl-CoA = N-terminal N(alpha)-acetyl-L-seryl-[histone H4] + CoA + H(+)</text>
        <dbReference type="Rhea" id="RHEA:50596"/>
        <dbReference type="Rhea" id="RHEA-COMP:12740"/>
        <dbReference type="Rhea" id="RHEA-COMP:12743"/>
        <dbReference type="ChEBI" id="CHEBI:15378"/>
        <dbReference type="ChEBI" id="CHEBI:57287"/>
        <dbReference type="ChEBI" id="CHEBI:57288"/>
        <dbReference type="ChEBI" id="CHEBI:64738"/>
        <dbReference type="ChEBI" id="CHEBI:83690"/>
        <dbReference type="EC" id="2.3.1.257"/>
    </reaction>
</comment>
<evidence type="ECO:0000256" key="9">
    <source>
        <dbReference type="ARBA" id="ARBA00023315"/>
    </source>
</evidence>
<dbReference type="VEuPathDB" id="TrichDB:TVAG_083480"/>
<dbReference type="VEuPathDB" id="TrichDB:TVAGG3_0983850"/>
<dbReference type="OrthoDB" id="424551at2759"/>
<dbReference type="GO" id="GO:0005634">
    <property type="term" value="C:nucleus"/>
    <property type="evidence" value="ECO:0000318"/>
    <property type="project" value="GO_Central"/>
</dbReference>
<dbReference type="AlphaFoldDB" id="A2DM75"/>
<dbReference type="eggNOG" id="KOG2488">
    <property type="taxonomic scope" value="Eukaryota"/>
</dbReference>
<feature type="coiled-coil region" evidence="12">
    <location>
        <begin position="8"/>
        <end position="36"/>
    </location>
</feature>
<dbReference type="RefSeq" id="XP_001579481.1">
    <property type="nucleotide sequence ID" value="XM_001579431.1"/>
</dbReference>
<dbReference type="CDD" id="cd04301">
    <property type="entry name" value="NAT_SF"/>
    <property type="match status" value="1"/>
</dbReference>
<keyword evidence="6" id="KW-0963">Cytoplasm</keyword>
<dbReference type="GO" id="GO:0010485">
    <property type="term" value="F:histone H4 acetyltransferase activity"/>
    <property type="evidence" value="ECO:0000318"/>
    <property type="project" value="GO_Central"/>
</dbReference>
<evidence type="ECO:0000259" key="13">
    <source>
        <dbReference type="PROSITE" id="PS51186"/>
    </source>
</evidence>